<gene>
    <name evidence="2" type="ORF">AYI69_g9955</name>
</gene>
<dbReference type="Gene3D" id="3.30.420.10">
    <property type="entry name" value="Ribonuclease H-like superfamily/Ribonuclease H"/>
    <property type="match status" value="1"/>
</dbReference>
<dbReference type="InterPro" id="IPR012337">
    <property type="entry name" value="RNaseH-like_sf"/>
</dbReference>
<evidence type="ECO:0000259" key="1">
    <source>
        <dbReference type="PROSITE" id="PS50994"/>
    </source>
</evidence>
<sequence>MSDIHKENFYSKIDISSNKNALSNSDIAEYVKLLMGVENNITKTKAKNIKRNYSLKNGTTLQIFSRENYLNVIGKEDFFESIKGVHYGLGHPGAEKTWKSLSSSIYGPTQEIIRAFVQCCPKCKKINSIKKNKHIVPITSEKPFERVEIDLIDMRSSPSGNFRYIFHAVDHFSHFNWISPLKTKSAPEVLNNLKYFIFTFSVTPKVIQVDNGKEFSNLEFINFAKILTGREPVFIAPRNPQTNGMVEQAHGTLYRRLNALMEDTGVKEWDKYV</sequence>
<protein>
    <submittedName>
        <fullName evidence="2">SCAN domain-containing protein 3</fullName>
    </submittedName>
</protein>
<dbReference type="SUPFAM" id="SSF53098">
    <property type="entry name" value="Ribonuclease H-like"/>
    <property type="match status" value="1"/>
</dbReference>
<proteinExistence type="predicted"/>
<dbReference type="Gene3D" id="1.10.340.70">
    <property type="match status" value="1"/>
</dbReference>
<dbReference type="EMBL" id="LSSM01006250">
    <property type="protein sequence ID" value="OMJ11143.1"/>
    <property type="molecule type" value="Genomic_DNA"/>
</dbReference>
<dbReference type="GO" id="GO:0005634">
    <property type="term" value="C:nucleus"/>
    <property type="evidence" value="ECO:0007669"/>
    <property type="project" value="UniProtKB-ARBA"/>
</dbReference>
<dbReference type="GO" id="GO:0015074">
    <property type="term" value="P:DNA integration"/>
    <property type="evidence" value="ECO:0007669"/>
    <property type="project" value="InterPro"/>
</dbReference>
<dbReference type="InterPro" id="IPR050951">
    <property type="entry name" value="Retrovirus_Pol_polyprotein"/>
</dbReference>
<evidence type="ECO:0000313" key="3">
    <source>
        <dbReference type="Proteomes" id="UP000187429"/>
    </source>
</evidence>
<reference evidence="3" key="1">
    <citation type="submission" date="2017-01" db="EMBL/GenBank/DDBJ databases">
        <authorList>
            <person name="Wang Y."/>
            <person name="White M."/>
            <person name="Kvist S."/>
            <person name="Moncalvo J.-M."/>
        </authorList>
    </citation>
    <scope>NUCLEOTIDE SEQUENCE [LARGE SCALE GENOMIC DNA]</scope>
    <source>
        <strain evidence="3">ID-206-W2</strain>
    </source>
</reference>
<feature type="domain" description="Integrase catalytic" evidence="1">
    <location>
        <begin position="139"/>
        <end position="273"/>
    </location>
</feature>
<dbReference type="PROSITE" id="PS50994">
    <property type="entry name" value="INTEGRASE"/>
    <property type="match status" value="1"/>
</dbReference>
<evidence type="ECO:0000313" key="2">
    <source>
        <dbReference type="EMBL" id="OMJ11143.1"/>
    </source>
</evidence>
<dbReference type="PANTHER" id="PTHR37984">
    <property type="entry name" value="PROTEIN CBG26694"/>
    <property type="match status" value="1"/>
</dbReference>
<dbReference type="Proteomes" id="UP000187429">
    <property type="component" value="Unassembled WGS sequence"/>
</dbReference>
<dbReference type="Pfam" id="PF17921">
    <property type="entry name" value="Integrase_H2C2"/>
    <property type="match status" value="1"/>
</dbReference>
<name>A0A1R1X931_9FUNG</name>
<comment type="caution">
    <text evidence="2">The sequence shown here is derived from an EMBL/GenBank/DDBJ whole genome shotgun (WGS) entry which is preliminary data.</text>
</comment>
<dbReference type="AlphaFoldDB" id="A0A1R1X931"/>
<dbReference type="GO" id="GO:0003676">
    <property type="term" value="F:nucleic acid binding"/>
    <property type="evidence" value="ECO:0007669"/>
    <property type="project" value="InterPro"/>
</dbReference>
<dbReference type="OrthoDB" id="4955652at2759"/>
<keyword evidence="3" id="KW-1185">Reference proteome</keyword>
<dbReference type="PANTHER" id="PTHR37984:SF5">
    <property type="entry name" value="PROTEIN NYNRIN-LIKE"/>
    <property type="match status" value="1"/>
</dbReference>
<dbReference type="InterPro" id="IPR001584">
    <property type="entry name" value="Integrase_cat-core"/>
</dbReference>
<accession>A0A1R1X931</accession>
<dbReference type="InterPro" id="IPR036397">
    <property type="entry name" value="RNaseH_sf"/>
</dbReference>
<dbReference type="Pfam" id="PF00665">
    <property type="entry name" value="rve"/>
    <property type="match status" value="1"/>
</dbReference>
<organism evidence="2 3">
    <name type="scientific">Smittium culicis</name>
    <dbReference type="NCBI Taxonomy" id="133412"/>
    <lineage>
        <taxon>Eukaryota</taxon>
        <taxon>Fungi</taxon>
        <taxon>Fungi incertae sedis</taxon>
        <taxon>Zoopagomycota</taxon>
        <taxon>Kickxellomycotina</taxon>
        <taxon>Harpellomycetes</taxon>
        <taxon>Harpellales</taxon>
        <taxon>Legeriomycetaceae</taxon>
        <taxon>Smittium</taxon>
    </lineage>
</organism>
<dbReference type="InterPro" id="IPR041588">
    <property type="entry name" value="Integrase_H2C2"/>
</dbReference>